<dbReference type="Gene3D" id="3.40.50.20">
    <property type="match status" value="1"/>
</dbReference>
<evidence type="ECO:0000256" key="2">
    <source>
        <dbReference type="ARBA" id="ARBA00006239"/>
    </source>
</evidence>
<evidence type="ECO:0000256" key="5">
    <source>
        <dbReference type="ARBA" id="ARBA00022723"/>
    </source>
</evidence>
<dbReference type="RefSeq" id="WP_229883727.1">
    <property type="nucleotide sequence ID" value="NZ_BMVV01000017.1"/>
</dbReference>
<dbReference type="InterPro" id="IPR013815">
    <property type="entry name" value="ATP_grasp_subdomain_1"/>
</dbReference>
<evidence type="ECO:0000259" key="11">
    <source>
        <dbReference type="PROSITE" id="PS50975"/>
    </source>
</evidence>
<dbReference type="Gene3D" id="3.30.1490.20">
    <property type="entry name" value="ATP-grasp fold, A domain"/>
    <property type="match status" value="1"/>
</dbReference>
<evidence type="ECO:0000256" key="7">
    <source>
        <dbReference type="ARBA" id="ARBA00022840"/>
    </source>
</evidence>
<evidence type="ECO:0000256" key="1">
    <source>
        <dbReference type="ARBA" id="ARBA00001946"/>
    </source>
</evidence>
<dbReference type="PANTHER" id="PTHR21621">
    <property type="entry name" value="RIBOSOMAL PROTEIN S6 MODIFICATION PROTEIN"/>
    <property type="match status" value="1"/>
</dbReference>
<keyword evidence="4" id="KW-0028">Amino-acid biosynthesis</keyword>
<evidence type="ECO:0000256" key="10">
    <source>
        <dbReference type="PROSITE-ProRule" id="PRU00409"/>
    </source>
</evidence>
<dbReference type="InterPro" id="IPR011870">
    <property type="entry name" value="LysX_arch"/>
</dbReference>
<dbReference type="NCBIfam" id="TIGR00768">
    <property type="entry name" value="rimK_fam"/>
    <property type="match status" value="1"/>
</dbReference>
<keyword evidence="6 10" id="KW-0547">Nucleotide-binding</keyword>
<dbReference type="Gene3D" id="3.30.470.20">
    <property type="entry name" value="ATP-grasp fold, B domain"/>
    <property type="match status" value="1"/>
</dbReference>
<dbReference type="InterPro" id="IPR013651">
    <property type="entry name" value="ATP-grasp_RimK-type"/>
</dbReference>
<sequence length="292" mass="31603">MSATPERPDARRIAVLASRIGADEKRLFDAFERRGVPYEHLDPRRQWFPAERRELPWGLALNREIGQTRAAYAARCLAAAGVDVVNSVSATEVCGDKWLTTQALTAARVPTPRTALALTPQAALDALDSLGYPAVLKPLVGSWGRLVVQLPDRVAAEGVLEYAGALAGPQSHLAYVQELVDKPDRDIRVIVIGGQVAGAIYRTGEALRTNVALGGRTLPCEVTPEIEKLALEAAVAVGADIAGVDLIEDRDGRLLVLEVNHRVEFSGFQSVLGDRVSVADRILDHLLERSQR</sequence>
<proteinExistence type="inferred from homology"/>
<keyword evidence="8" id="KW-0460">Magnesium</keyword>
<comment type="caution">
    <text evidence="12">The sequence shown here is derived from an EMBL/GenBank/DDBJ whole genome shotgun (WGS) entry which is preliminary data.</text>
</comment>
<name>A0ABW7BZG3_9ACTN</name>
<dbReference type="Pfam" id="PF22626">
    <property type="entry name" value="LysX_preATP_grasp"/>
    <property type="match status" value="1"/>
</dbReference>
<evidence type="ECO:0000256" key="8">
    <source>
        <dbReference type="ARBA" id="ARBA00022842"/>
    </source>
</evidence>
<dbReference type="InterPro" id="IPR004666">
    <property type="entry name" value="Rp_bS6_RimK/Lys_biosynth_LsyX"/>
</dbReference>
<dbReference type="PANTHER" id="PTHR21621:SF0">
    <property type="entry name" value="BETA-CITRYLGLUTAMATE SYNTHASE B-RELATED"/>
    <property type="match status" value="1"/>
</dbReference>
<dbReference type="SUPFAM" id="SSF52440">
    <property type="entry name" value="PreATP-grasp domain"/>
    <property type="match status" value="1"/>
</dbReference>
<comment type="similarity">
    <text evidence="2">Belongs to the RimK family. LysX subfamily.</text>
</comment>
<evidence type="ECO:0000256" key="9">
    <source>
        <dbReference type="ARBA" id="ARBA00029440"/>
    </source>
</evidence>
<evidence type="ECO:0000256" key="3">
    <source>
        <dbReference type="ARBA" id="ARBA00022598"/>
    </source>
</evidence>
<accession>A0ABW7BZG3</accession>
<dbReference type="PROSITE" id="PS50975">
    <property type="entry name" value="ATP_GRASP"/>
    <property type="match status" value="1"/>
</dbReference>
<keyword evidence="5" id="KW-0479">Metal-binding</keyword>
<keyword evidence="7 10" id="KW-0067">ATP-binding</keyword>
<keyword evidence="13" id="KW-1185">Reference proteome</keyword>
<keyword evidence="3" id="KW-0436">Ligase</keyword>
<gene>
    <name evidence="12" type="primary">lysX</name>
    <name evidence="12" type="ORF">ACGFYS_24710</name>
</gene>
<dbReference type="SUPFAM" id="SSF56059">
    <property type="entry name" value="Glutathione synthetase ATP-binding domain-like"/>
    <property type="match status" value="1"/>
</dbReference>
<dbReference type="NCBIfam" id="TIGR02144">
    <property type="entry name" value="LysX_arch"/>
    <property type="match status" value="1"/>
</dbReference>
<dbReference type="InterPro" id="IPR011761">
    <property type="entry name" value="ATP-grasp"/>
</dbReference>
<dbReference type="EMBL" id="JBICZW010000017">
    <property type="protein sequence ID" value="MFG3192137.1"/>
    <property type="molecule type" value="Genomic_DNA"/>
</dbReference>
<dbReference type="Pfam" id="PF08443">
    <property type="entry name" value="RimK"/>
    <property type="match status" value="1"/>
</dbReference>
<dbReference type="InterPro" id="IPR054562">
    <property type="entry name" value="LysX/ArgX_preATP_grasp"/>
</dbReference>
<evidence type="ECO:0000313" key="12">
    <source>
        <dbReference type="EMBL" id="MFG3192137.1"/>
    </source>
</evidence>
<evidence type="ECO:0000256" key="6">
    <source>
        <dbReference type="ARBA" id="ARBA00022741"/>
    </source>
</evidence>
<evidence type="ECO:0000256" key="4">
    <source>
        <dbReference type="ARBA" id="ARBA00022605"/>
    </source>
</evidence>
<dbReference type="InterPro" id="IPR016185">
    <property type="entry name" value="PreATP-grasp_dom_sf"/>
</dbReference>
<dbReference type="Proteomes" id="UP001604282">
    <property type="component" value="Unassembled WGS sequence"/>
</dbReference>
<feature type="domain" description="ATP-grasp" evidence="11">
    <location>
        <begin position="101"/>
        <end position="287"/>
    </location>
</feature>
<protein>
    <submittedName>
        <fullName evidence="12">Lysine biosynthesis protein LysX</fullName>
    </submittedName>
</protein>
<reference evidence="12 13" key="1">
    <citation type="submission" date="2024-10" db="EMBL/GenBank/DDBJ databases">
        <title>The Natural Products Discovery Center: Release of the First 8490 Sequenced Strains for Exploring Actinobacteria Biosynthetic Diversity.</title>
        <authorList>
            <person name="Kalkreuter E."/>
            <person name="Kautsar S.A."/>
            <person name="Yang D."/>
            <person name="Bader C.D."/>
            <person name="Teijaro C.N."/>
            <person name="Fluegel L."/>
            <person name="Davis C.M."/>
            <person name="Simpson J.R."/>
            <person name="Lauterbach L."/>
            <person name="Steele A.D."/>
            <person name="Gui C."/>
            <person name="Meng S."/>
            <person name="Li G."/>
            <person name="Viehrig K."/>
            <person name="Ye F."/>
            <person name="Su P."/>
            <person name="Kiefer A.F."/>
            <person name="Nichols A."/>
            <person name="Cepeda A.J."/>
            <person name="Yan W."/>
            <person name="Fan B."/>
            <person name="Jiang Y."/>
            <person name="Adhikari A."/>
            <person name="Zheng C.-J."/>
            <person name="Schuster L."/>
            <person name="Cowan T.M."/>
            <person name="Smanski M.J."/>
            <person name="Chevrette M.G."/>
            <person name="De Carvalho L.P.S."/>
            <person name="Shen B."/>
        </authorList>
    </citation>
    <scope>NUCLEOTIDE SEQUENCE [LARGE SCALE GENOMIC DNA]</scope>
    <source>
        <strain evidence="12 13">NPDC048229</strain>
    </source>
</reference>
<evidence type="ECO:0000313" key="13">
    <source>
        <dbReference type="Proteomes" id="UP001604282"/>
    </source>
</evidence>
<comment type="pathway">
    <text evidence="9">Amino-acid biosynthesis.</text>
</comment>
<comment type="cofactor">
    <cofactor evidence="1">
        <name>Mg(2+)</name>
        <dbReference type="ChEBI" id="CHEBI:18420"/>
    </cofactor>
</comment>
<organism evidence="12 13">
    <name type="scientific">Streptomyces omiyaensis</name>
    <dbReference type="NCBI Taxonomy" id="68247"/>
    <lineage>
        <taxon>Bacteria</taxon>
        <taxon>Bacillati</taxon>
        <taxon>Actinomycetota</taxon>
        <taxon>Actinomycetes</taxon>
        <taxon>Kitasatosporales</taxon>
        <taxon>Streptomycetaceae</taxon>
        <taxon>Streptomyces</taxon>
    </lineage>
</organism>